<protein>
    <recommendedName>
        <fullName evidence="1">DUF8017 domain-containing protein</fullName>
    </recommendedName>
</protein>
<organism evidence="2 3">
    <name type="scientific">Saccharomonospora viridis</name>
    <dbReference type="NCBI Taxonomy" id="1852"/>
    <lineage>
        <taxon>Bacteria</taxon>
        <taxon>Bacillati</taxon>
        <taxon>Actinomycetota</taxon>
        <taxon>Actinomycetes</taxon>
        <taxon>Pseudonocardiales</taxon>
        <taxon>Pseudonocardiaceae</taxon>
        <taxon>Saccharomonospora</taxon>
    </lineage>
</organism>
<dbReference type="Proteomes" id="UP000030848">
    <property type="component" value="Unassembled WGS sequence"/>
</dbReference>
<gene>
    <name evidence="2" type="ORF">MINT15_06430</name>
</gene>
<proteinExistence type="predicted"/>
<name>A0A837DHS0_9PSEU</name>
<dbReference type="EMBL" id="JRZE01000002">
    <property type="protein sequence ID" value="KHF45426.1"/>
    <property type="molecule type" value="Genomic_DNA"/>
</dbReference>
<reference evidence="2 3" key="1">
    <citation type="submission" date="2014-10" db="EMBL/GenBank/DDBJ databases">
        <title>Genome sequence of Micropolyspora internatus JCM3315.</title>
        <authorList>
            <person name="Shin S.-K."/>
            <person name="Yi H."/>
        </authorList>
    </citation>
    <scope>NUCLEOTIDE SEQUENCE [LARGE SCALE GENOMIC DNA]</scope>
    <source>
        <strain evidence="2 3">JCM 3315</strain>
    </source>
</reference>
<feature type="domain" description="DUF8017" evidence="1">
    <location>
        <begin position="56"/>
        <end position="239"/>
    </location>
</feature>
<dbReference type="RefSeq" id="WP_052136200.1">
    <property type="nucleotide sequence ID" value="NZ_CALJZO010000118.1"/>
</dbReference>
<evidence type="ECO:0000313" key="3">
    <source>
        <dbReference type="Proteomes" id="UP000030848"/>
    </source>
</evidence>
<dbReference type="AlphaFoldDB" id="A0A837DHS0"/>
<evidence type="ECO:0000259" key="1">
    <source>
        <dbReference type="Pfam" id="PF26056"/>
    </source>
</evidence>
<evidence type="ECO:0000313" key="2">
    <source>
        <dbReference type="EMBL" id="KHF45426.1"/>
    </source>
</evidence>
<sequence length="254" mass="26564">MVELSGAILFFGFVGAVVYVDIGGDDDGDVVSSEGPSVVSMKPSPRPETRVVAPVEVDGWQSVVHEAGVYAYDVPPDWVPKPNAMHGWETEDGTRLTLTTSAFVGEGYCADDADRQRGGSGLTVAEGPDAGTIAADTVRRLAEAVYASDGGAAPEITMKPPETVEITLRGGRKQASLVLADVAVRDDGDACLPDTALVGALAMETTPNKAVVFLVYDGQDGPDSGSEEELTRLLTSLRVPDKDKITTTVVTPTP</sequence>
<dbReference type="Pfam" id="PF26056">
    <property type="entry name" value="DUF8017"/>
    <property type="match status" value="1"/>
</dbReference>
<comment type="caution">
    <text evidence="2">The sequence shown here is derived from an EMBL/GenBank/DDBJ whole genome shotgun (WGS) entry which is preliminary data.</text>
</comment>
<accession>A0A837DHS0</accession>
<dbReference type="InterPro" id="IPR058330">
    <property type="entry name" value="DUF8017"/>
</dbReference>